<dbReference type="EMBL" id="HE576760">
    <property type="protein sequence ID" value="CCC71915.1"/>
    <property type="molecule type" value="Genomic_DNA"/>
</dbReference>
<dbReference type="eggNOG" id="KOG1655">
    <property type="taxonomic scope" value="Eukaryota"/>
</dbReference>
<dbReference type="GeneID" id="96905602"/>
<dbReference type="HOGENOM" id="CLU_079409_0_0_1"/>
<name>G0VK81_NAUCA</name>
<organism evidence="4 5">
    <name type="scientific">Naumovozyma castellii</name>
    <name type="common">Yeast</name>
    <name type="synonym">Saccharomyces castellii</name>
    <dbReference type="NCBI Taxonomy" id="27288"/>
    <lineage>
        <taxon>Eukaryota</taxon>
        <taxon>Fungi</taxon>
        <taxon>Dikarya</taxon>
        <taxon>Ascomycota</taxon>
        <taxon>Saccharomycotina</taxon>
        <taxon>Saccharomycetes</taxon>
        <taxon>Saccharomycetales</taxon>
        <taxon>Saccharomycetaceae</taxon>
        <taxon>Naumovozyma</taxon>
    </lineage>
</organism>
<dbReference type="GO" id="GO:0032511">
    <property type="term" value="P:late endosome to vacuole transport via multivesicular body sorting pathway"/>
    <property type="evidence" value="ECO:0007669"/>
    <property type="project" value="EnsemblFungi"/>
</dbReference>
<accession>G0VK81</accession>
<dbReference type="Gene3D" id="6.10.250.1710">
    <property type="match status" value="1"/>
</dbReference>
<dbReference type="GO" id="GO:0000329">
    <property type="term" value="C:fungal-type vacuole membrane"/>
    <property type="evidence" value="ECO:0007669"/>
    <property type="project" value="EnsemblFungi"/>
</dbReference>
<dbReference type="GO" id="GO:0005771">
    <property type="term" value="C:multivesicular body"/>
    <property type="evidence" value="ECO:0007669"/>
    <property type="project" value="TreeGrafter"/>
</dbReference>
<reference key="2">
    <citation type="submission" date="2011-08" db="EMBL/GenBank/DDBJ databases">
        <title>Genome sequence of Naumovozyma castellii.</title>
        <authorList>
            <person name="Gordon J.L."/>
            <person name="Armisen D."/>
            <person name="Proux-Wera E."/>
            <person name="OhEigeartaigh S.S."/>
            <person name="Byrne K.P."/>
            <person name="Wolfe K.H."/>
        </authorList>
    </citation>
    <scope>NUCLEOTIDE SEQUENCE</scope>
    <source>
        <strain>Type strain:CBS 4309</strain>
    </source>
</reference>
<feature type="coiled-coil region" evidence="3">
    <location>
        <begin position="106"/>
        <end position="155"/>
    </location>
</feature>
<dbReference type="PANTHER" id="PTHR22761">
    <property type="entry name" value="CHARGED MULTIVESICULAR BODY PROTEIN"/>
    <property type="match status" value="1"/>
</dbReference>
<dbReference type="PANTHER" id="PTHR22761:SF12">
    <property type="entry name" value="CHARGED MULTIVESICULAR BODY PROTEIN 5"/>
    <property type="match status" value="1"/>
</dbReference>
<dbReference type="KEGG" id="ncs:NCAS_0I02470"/>
<evidence type="ECO:0000313" key="4">
    <source>
        <dbReference type="EMBL" id="CCC71915.1"/>
    </source>
</evidence>
<evidence type="ECO:0000256" key="1">
    <source>
        <dbReference type="ARBA" id="ARBA00006190"/>
    </source>
</evidence>
<dbReference type="GO" id="GO:0006900">
    <property type="term" value="P:vesicle budding from membrane"/>
    <property type="evidence" value="ECO:0007669"/>
    <property type="project" value="TreeGrafter"/>
</dbReference>
<protein>
    <submittedName>
        <fullName evidence="4">Uncharacterized protein</fullName>
    </submittedName>
</protein>
<dbReference type="AlphaFoldDB" id="G0VK81"/>
<dbReference type="InterPro" id="IPR005024">
    <property type="entry name" value="Snf7_fam"/>
</dbReference>
<dbReference type="STRING" id="1064592.G0VK81"/>
<gene>
    <name evidence="4" type="primary">NCAS0I02470</name>
    <name evidence="4" type="ordered locus">NCAS_0I02470</name>
</gene>
<dbReference type="InParanoid" id="G0VK81"/>
<dbReference type="RefSeq" id="XP_003678257.1">
    <property type="nucleotide sequence ID" value="XM_003678209.1"/>
</dbReference>
<keyword evidence="5" id="KW-1185">Reference proteome</keyword>
<dbReference type="FunCoup" id="G0VK81">
    <property type="interactions" value="385"/>
</dbReference>
<dbReference type="OMA" id="GVKQMQK"/>
<dbReference type="Proteomes" id="UP000001640">
    <property type="component" value="Chromosome 9"/>
</dbReference>
<evidence type="ECO:0000256" key="2">
    <source>
        <dbReference type="ARBA" id="ARBA00023054"/>
    </source>
</evidence>
<proteinExistence type="inferred from homology"/>
<reference evidence="4 5" key="1">
    <citation type="journal article" date="2011" name="Proc. Natl. Acad. Sci. U.S.A.">
        <title>Evolutionary erosion of yeast sex chromosomes by mating-type switching accidents.</title>
        <authorList>
            <person name="Gordon J.L."/>
            <person name="Armisen D."/>
            <person name="Proux-Wera E."/>
            <person name="Oheigeartaigh S.S."/>
            <person name="Byrne K.P."/>
            <person name="Wolfe K.H."/>
        </authorList>
    </citation>
    <scope>NUCLEOTIDE SEQUENCE [LARGE SCALE GENOMIC DNA]</scope>
    <source>
        <strain evidence="5">ATCC 76901 / BCRC 22586 / CBS 4309 / NBRC 1992 / NRRL Y-12630</strain>
    </source>
</reference>
<keyword evidence="2 3" id="KW-0175">Coiled coil</keyword>
<evidence type="ECO:0000313" key="5">
    <source>
        <dbReference type="Proteomes" id="UP000001640"/>
    </source>
</evidence>
<evidence type="ECO:0000256" key="3">
    <source>
        <dbReference type="SAM" id="Coils"/>
    </source>
</evidence>
<comment type="similarity">
    <text evidence="1">Belongs to the SNF7 family.</text>
</comment>
<dbReference type="Pfam" id="PF03357">
    <property type="entry name" value="Snf7"/>
    <property type="match status" value="1"/>
</dbReference>
<sequence length="233" mass="25887">MNRLFGYGNKKSHDQLLQESNQAMNQAQQGLQSRVSQLDTQISQLNFQLQTIQRKISSSKSSLGQRPLRQQALKLLNKRKQLQGMRDSLDSQSWSMTQAQLTSDNLQNTMVTVNALKQTNKALKAQYGKINLDKLQDMQDEMLDLIEQGDELQDMLASASPMGEDLDEIDESELDAELDALAEEDFTAGMEDANSILESNGPASYLGGAVPQFIDEEPSTEDAEAAKKLESAQ</sequence>
<dbReference type="OrthoDB" id="3973241at2759"/>